<feature type="transmembrane region" description="Helical" evidence="1">
    <location>
        <begin position="98"/>
        <end position="119"/>
    </location>
</feature>
<organism evidence="3 4">
    <name type="scientific">Kordiimonas pumila</name>
    <dbReference type="NCBI Taxonomy" id="2161677"/>
    <lineage>
        <taxon>Bacteria</taxon>
        <taxon>Pseudomonadati</taxon>
        <taxon>Pseudomonadota</taxon>
        <taxon>Alphaproteobacteria</taxon>
        <taxon>Kordiimonadales</taxon>
        <taxon>Kordiimonadaceae</taxon>
        <taxon>Kordiimonas</taxon>
    </lineage>
</organism>
<evidence type="ECO:0000313" key="3">
    <source>
        <dbReference type="EMBL" id="MFC3052753.1"/>
    </source>
</evidence>
<feature type="domain" description="Urease accessory protein UreH-like transmembrane" evidence="2">
    <location>
        <begin position="22"/>
        <end position="232"/>
    </location>
</feature>
<accession>A0ABV7D6W9</accession>
<dbReference type="PANTHER" id="PTHR42208:SF1">
    <property type="entry name" value="HEAVY METAL TRANSPORTER"/>
    <property type="match status" value="1"/>
</dbReference>
<feature type="transmembrane region" description="Helical" evidence="1">
    <location>
        <begin position="184"/>
        <end position="207"/>
    </location>
</feature>
<protein>
    <submittedName>
        <fullName evidence="3">Sulfite exporter TauE/SafE family protein</fullName>
    </submittedName>
</protein>
<evidence type="ECO:0000259" key="2">
    <source>
        <dbReference type="Pfam" id="PF13386"/>
    </source>
</evidence>
<name>A0ABV7D6W9_9PROT</name>
<feature type="transmembrane region" description="Helical" evidence="1">
    <location>
        <begin position="156"/>
        <end position="178"/>
    </location>
</feature>
<evidence type="ECO:0000256" key="1">
    <source>
        <dbReference type="SAM" id="Phobius"/>
    </source>
</evidence>
<evidence type="ECO:0000313" key="4">
    <source>
        <dbReference type="Proteomes" id="UP001595444"/>
    </source>
</evidence>
<keyword evidence="1" id="KW-0812">Transmembrane</keyword>
<keyword evidence="1" id="KW-0472">Membrane</keyword>
<dbReference type="PANTHER" id="PTHR42208">
    <property type="entry name" value="HEAVY METAL TRANSPORTER-RELATED"/>
    <property type="match status" value="1"/>
</dbReference>
<proteinExistence type="predicted"/>
<feature type="transmembrane region" description="Helical" evidence="1">
    <location>
        <begin position="219"/>
        <end position="242"/>
    </location>
</feature>
<dbReference type="Proteomes" id="UP001595444">
    <property type="component" value="Unassembled WGS sequence"/>
</dbReference>
<comment type="caution">
    <text evidence="3">The sequence shown here is derived from an EMBL/GenBank/DDBJ whole genome shotgun (WGS) entry which is preliminary data.</text>
</comment>
<dbReference type="RefSeq" id="WP_194213599.1">
    <property type="nucleotide sequence ID" value="NZ_CP061205.1"/>
</dbReference>
<dbReference type="EMBL" id="JBHRSL010000010">
    <property type="protein sequence ID" value="MFC3052753.1"/>
    <property type="molecule type" value="Genomic_DNA"/>
</dbReference>
<keyword evidence="1" id="KW-1133">Transmembrane helix</keyword>
<feature type="transmembrane region" description="Helical" evidence="1">
    <location>
        <begin position="65"/>
        <end position="86"/>
    </location>
</feature>
<dbReference type="InterPro" id="IPR039447">
    <property type="entry name" value="UreH-like_TM_dom"/>
</dbReference>
<feature type="transmembrane region" description="Helical" evidence="1">
    <location>
        <begin position="20"/>
        <end position="44"/>
    </location>
</feature>
<dbReference type="Pfam" id="PF13386">
    <property type="entry name" value="DsbD_2"/>
    <property type="match status" value="1"/>
</dbReference>
<reference evidence="4" key="1">
    <citation type="journal article" date="2019" name="Int. J. Syst. Evol. Microbiol.">
        <title>The Global Catalogue of Microorganisms (GCM) 10K type strain sequencing project: providing services to taxonomists for standard genome sequencing and annotation.</title>
        <authorList>
            <consortium name="The Broad Institute Genomics Platform"/>
            <consortium name="The Broad Institute Genome Sequencing Center for Infectious Disease"/>
            <person name="Wu L."/>
            <person name="Ma J."/>
        </authorList>
    </citation>
    <scope>NUCLEOTIDE SEQUENCE [LARGE SCALE GENOMIC DNA]</scope>
    <source>
        <strain evidence="4">KCTC 62164</strain>
    </source>
</reference>
<gene>
    <name evidence="3" type="ORF">ACFOKA_12635</name>
</gene>
<sequence length="243" mass="25177">MEYFLQHCQVIIENKGGILLSLFLGGLFGSLSHCTGMCGPFVMAQVSGTSKAGEGMFRRLRGAALLPYHAGRITTYSLLGLLAATLSGSLMGTPFERGVIFTFLMLSGVLFLANAIPALKAIFPMPDMGGIAGKMGAAIGKIAAPFMQSHSPVRRYALGMMLGLLPCGLVLAALMAVTATGDPLVAVAGMMFFGLGTVPALFVVGTGTRLALARWPNEVQLIASGMMAVNGVSLMVVAGSVVM</sequence>
<keyword evidence="4" id="KW-1185">Reference proteome</keyword>